<protein>
    <submittedName>
        <fullName evidence="1">Uncharacterized protein</fullName>
    </submittedName>
</protein>
<sequence length="387" mass="44028">MYKFPNPSEEPFGGMHIILTVHQFPPVGNKNAALYVEREADNTHAALGRAIFKQFETVVILKQQNRVTDLGWTNILNRLRVGRCTEDDITEIRRLVLSNPECDVPDFSKPPWSDAILVTPRHGVCEVWNTYAVEKHCKRTRQARYIVNAEDVDKDNEGSLTMEARLAIAEMNDKQTGKLEQSVLMAIGMKAMVQINFAVEANVANGTRGIIEDIIKDTRESKNVKPDDEGLITLKYPPLMILFRPLKPMSIEFEGLRQGVIPITPSETRFKARGRQGTTFKITRRKYAITPGYAFTDYKSQGQTIEHIIIDIAKPPSGSLSPFGTYVALSRSRGRNNIRLLRDFDENNHPSEDLRKDMERITELDKDTKLWWEKEKKAVSITNINAT</sequence>
<dbReference type="CDD" id="cd18809">
    <property type="entry name" value="SF1_C_RecD"/>
    <property type="match status" value="1"/>
</dbReference>
<dbReference type="InterPro" id="IPR027417">
    <property type="entry name" value="P-loop_NTPase"/>
</dbReference>
<dbReference type="InterPro" id="IPR051055">
    <property type="entry name" value="PIF1_helicase"/>
</dbReference>
<dbReference type="PANTHER" id="PTHR47642:SF6">
    <property type="entry name" value="ATP-DEPENDENT DNA HELICASE"/>
    <property type="match status" value="1"/>
</dbReference>
<proteinExistence type="predicted"/>
<reference evidence="1 2" key="1">
    <citation type="submission" date="2019-12" db="EMBL/GenBank/DDBJ databases">
        <authorList>
            <person name="Floudas D."/>
            <person name="Bentzer J."/>
            <person name="Ahren D."/>
            <person name="Johansson T."/>
            <person name="Persson P."/>
            <person name="Tunlid A."/>
        </authorList>
    </citation>
    <scope>NUCLEOTIDE SEQUENCE [LARGE SCALE GENOMIC DNA]</scope>
    <source>
        <strain evidence="1 2">CBS 102.39</strain>
    </source>
</reference>
<evidence type="ECO:0000313" key="2">
    <source>
        <dbReference type="Proteomes" id="UP000521872"/>
    </source>
</evidence>
<keyword evidence="2" id="KW-1185">Reference proteome</keyword>
<dbReference type="PANTHER" id="PTHR47642">
    <property type="entry name" value="ATP-DEPENDENT DNA HELICASE"/>
    <property type="match status" value="1"/>
</dbReference>
<comment type="caution">
    <text evidence="1">The sequence shown here is derived from an EMBL/GenBank/DDBJ whole genome shotgun (WGS) entry which is preliminary data.</text>
</comment>
<organism evidence="1 2">
    <name type="scientific">Agrocybe pediades</name>
    <dbReference type="NCBI Taxonomy" id="84607"/>
    <lineage>
        <taxon>Eukaryota</taxon>
        <taxon>Fungi</taxon>
        <taxon>Dikarya</taxon>
        <taxon>Basidiomycota</taxon>
        <taxon>Agaricomycotina</taxon>
        <taxon>Agaricomycetes</taxon>
        <taxon>Agaricomycetidae</taxon>
        <taxon>Agaricales</taxon>
        <taxon>Agaricineae</taxon>
        <taxon>Strophariaceae</taxon>
        <taxon>Agrocybe</taxon>
    </lineage>
</organism>
<dbReference type="AlphaFoldDB" id="A0A8H4VMZ4"/>
<name>A0A8H4VMZ4_9AGAR</name>
<dbReference type="EMBL" id="JAACJL010000031">
    <property type="protein sequence ID" value="KAF4616631.1"/>
    <property type="molecule type" value="Genomic_DNA"/>
</dbReference>
<gene>
    <name evidence="1" type="ORF">D9613_008796</name>
</gene>
<dbReference type="SUPFAM" id="SSF52540">
    <property type="entry name" value="P-loop containing nucleoside triphosphate hydrolases"/>
    <property type="match status" value="1"/>
</dbReference>
<dbReference type="Proteomes" id="UP000521872">
    <property type="component" value="Unassembled WGS sequence"/>
</dbReference>
<accession>A0A8H4VMZ4</accession>
<evidence type="ECO:0000313" key="1">
    <source>
        <dbReference type="EMBL" id="KAF4616631.1"/>
    </source>
</evidence>